<evidence type="ECO:0000256" key="6">
    <source>
        <dbReference type="ARBA" id="ARBA00023014"/>
    </source>
</evidence>
<evidence type="ECO:0000256" key="3">
    <source>
        <dbReference type="ARBA" id="ARBA00022691"/>
    </source>
</evidence>
<proteinExistence type="predicted"/>
<evidence type="ECO:0000313" key="8">
    <source>
        <dbReference type="Proteomes" id="UP001206128"/>
    </source>
</evidence>
<dbReference type="RefSeq" id="WP_253774018.1">
    <property type="nucleotide sequence ID" value="NZ_JAMTCK010000009.1"/>
</dbReference>
<evidence type="ECO:0000256" key="1">
    <source>
        <dbReference type="ARBA" id="ARBA00001966"/>
    </source>
</evidence>
<evidence type="ECO:0000256" key="4">
    <source>
        <dbReference type="ARBA" id="ARBA00022723"/>
    </source>
</evidence>
<dbReference type="GO" id="GO:0043365">
    <property type="term" value="F:[formate-C-acetyltransferase]-activating enzyme activity"/>
    <property type="evidence" value="ECO:0007669"/>
    <property type="project" value="InterPro"/>
</dbReference>
<keyword evidence="4" id="KW-0479">Metal-binding</keyword>
<name>A0AAE3GGL5_9PSEU</name>
<reference evidence="7" key="1">
    <citation type="submission" date="2022-06" db="EMBL/GenBank/DDBJ databases">
        <title>Genomic Encyclopedia of Archaeal and Bacterial Type Strains, Phase II (KMG-II): from individual species to whole genera.</title>
        <authorList>
            <person name="Goeker M."/>
        </authorList>
    </citation>
    <scope>NUCLEOTIDE SEQUENCE</scope>
    <source>
        <strain evidence="7">DSM 43935</strain>
    </source>
</reference>
<keyword evidence="3" id="KW-0949">S-adenosyl-L-methionine</keyword>
<comment type="caution">
    <text evidence="7">The sequence shown here is derived from an EMBL/GenBank/DDBJ whole genome shotgun (WGS) entry which is preliminary data.</text>
</comment>
<dbReference type="SFLD" id="SFLDG01063">
    <property type="entry name" value="activating_enzymes__group_1"/>
    <property type="match status" value="1"/>
</dbReference>
<keyword evidence="2" id="KW-0004">4Fe-4S</keyword>
<dbReference type="SFLD" id="SFLDF00299">
    <property type="entry name" value="anaerobic_ribonucleoside-triph"/>
    <property type="match status" value="1"/>
</dbReference>
<dbReference type="SFLD" id="SFLDG01066">
    <property type="entry name" value="organic_radical-activating_enz"/>
    <property type="match status" value="1"/>
</dbReference>
<dbReference type="InterPro" id="IPR012837">
    <property type="entry name" value="NrdG"/>
</dbReference>
<keyword evidence="6" id="KW-0411">Iron-sulfur</keyword>
<dbReference type="InterPro" id="IPR007197">
    <property type="entry name" value="rSAM"/>
</dbReference>
<dbReference type="GO" id="GO:0051539">
    <property type="term" value="F:4 iron, 4 sulfur cluster binding"/>
    <property type="evidence" value="ECO:0007669"/>
    <property type="project" value="UniProtKB-KW"/>
</dbReference>
<dbReference type="Pfam" id="PF13353">
    <property type="entry name" value="Fer4_12"/>
    <property type="match status" value="1"/>
</dbReference>
<dbReference type="PANTHER" id="PTHR30352">
    <property type="entry name" value="PYRUVATE FORMATE-LYASE-ACTIVATING ENZYME"/>
    <property type="match status" value="1"/>
</dbReference>
<dbReference type="InterPro" id="IPR013785">
    <property type="entry name" value="Aldolase_TIM"/>
</dbReference>
<sequence>MRDDRTERVVEPDAGAVLNVAATCVGTRALGPGLRSVVWVQGCPFRCRGCVAPEWIPDRPARLVGVAELAAELLAAPDVDGVTFSGGEPMAQAAGLAALARELRARRDVSVVCFTGFTLARLRNRPPAPGVAELLDQVDVLIDGQYVAALDNGRGLRGSANQVVHHLTDRLAGTGYDFEQRARSVEIRVGDRDVTLVGVPTAALLARLDQVLDRRSTGS</sequence>
<dbReference type="Proteomes" id="UP001206128">
    <property type="component" value="Unassembled WGS sequence"/>
</dbReference>
<organism evidence="7 8">
    <name type="scientific">Goodfellowiella coeruleoviolacea</name>
    <dbReference type="NCBI Taxonomy" id="334858"/>
    <lineage>
        <taxon>Bacteria</taxon>
        <taxon>Bacillati</taxon>
        <taxon>Actinomycetota</taxon>
        <taxon>Actinomycetes</taxon>
        <taxon>Pseudonocardiales</taxon>
        <taxon>Pseudonocardiaceae</taxon>
        <taxon>Goodfellowiella</taxon>
    </lineage>
</organism>
<dbReference type="EMBL" id="JAMTCK010000009">
    <property type="protein sequence ID" value="MCP2167298.1"/>
    <property type="molecule type" value="Genomic_DNA"/>
</dbReference>
<comment type="cofactor">
    <cofactor evidence="1">
        <name>[4Fe-4S] cluster</name>
        <dbReference type="ChEBI" id="CHEBI:49883"/>
    </cofactor>
</comment>
<dbReference type="InterPro" id="IPR034457">
    <property type="entry name" value="Organic_radical-activating"/>
</dbReference>
<dbReference type="Gene3D" id="3.20.20.70">
    <property type="entry name" value="Aldolase class I"/>
    <property type="match status" value="1"/>
</dbReference>
<protein>
    <submittedName>
        <fullName evidence="7">Anaerobic ribonucleoside-triphosphate reductase activating protein</fullName>
    </submittedName>
</protein>
<dbReference type="InterPro" id="IPR058240">
    <property type="entry name" value="rSAM_sf"/>
</dbReference>
<accession>A0AAE3GGL5</accession>
<evidence type="ECO:0000256" key="5">
    <source>
        <dbReference type="ARBA" id="ARBA00023004"/>
    </source>
</evidence>
<dbReference type="GO" id="GO:0046872">
    <property type="term" value="F:metal ion binding"/>
    <property type="evidence" value="ECO:0007669"/>
    <property type="project" value="UniProtKB-KW"/>
</dbReference>
<evidence type="ECO:0000313" key="7">
    <source>
        <dbReference type="EMBL" id="MCP2167298.1"/>
    </source>
</evidence>
<dbReference type="AlphaFoldDB" id="A0AAE3GGL5"/>
<dbReference type="SUPFAM" id="SSF102114">
    <property type="entry name" value="Radical SAM enzymes"/>
    <property type="match status" value="1"/>
</dbReference>
<dbReference type="SFLD" id="SFLDS00029">
    <property type="entry name" value="Radical_SAM"/>
    <property type="match status" value="1"/>
</dbReference>
<dbReference type="GO" id="GO:0004748">
    <property type="term" value="F:ribonucleoside-diphosphate reductase activity, thioredoxin disulfide as acceptor"/>
    <property type="evidence" value="ECO:0007669"/>
    <property type="project" value="TreeGrafter"/>
</dbReference>
<keyword evidence="5" id="KW-0408">Iron</keyword>
<keyword evidence="8" id="KW-1185">Reference proteome</keyword>
<gene>
    <name evidence="7" type="ORF">LX83_004171</name>
</gene>
<dbReference type="PANTHER" id="PTHR30352:SF2">
    <property type="entry name" value="ANAEROBIC RIBONUCLEOSIDE-TRIPHOSPHATE REDUCTASE-ACTIVATING PROTEIN"/>
    <property type="match status" value="1"/>
</dbReference>
<evidence type="ECO:0000256" key="2">
    <source>
        <dbReference type="ARBA" id="ARBA00022485"/>
    </source>
</evidence>